<protein>
    <submittedName>
        <fullName evidence="1">Uncharacterized protein</fullName>
    </submittedName>
</protein>
<organism evidence="1 2">
    <name type="scientific">Canavalia gladiata</name>
    <name type="common">Sword bean</name>
    <name type="synonym">Dolichos gladiatus</name>
    <dbReference type="NCBI Taxonomy" id="3824"/>
    <lineage>
        <taxon>Eukaryota</taxon>
        <taxon>Viridiplantae</taxon>
        <taxon>Streptophyta</taxon>
        <taxon>Embryophyta</taxon>
        <taxon>Tracheophyta</taxon>
        <taxon>Spermatophyta</taxon>
        <taxon>Magnoliopsida</taxon>
        <taxon>eudicotyledons</taxon>
        <taxon>Gunneridae</taxon>
        <taxon>Pentapetalae</taxon>
        <taxon>rosids</taxon>
        <taxon>fabids</taxon>
        <taxon>Fabales</taxon>
        <taxon>Fabaceae</taxon>
        <taxon>Papilionoideae</taxon>
        <taxon>50 kb inversion clade</taxon>
        <taxon>NPAAA clade</taxon>
        <taxon>indigoferoid/millettioid clade</taxon>
        <taxon>Phaseoleae</taxon>
        <taxon>Canavalia</taxon>
    </lineage>
</organism>
<keyword evidence="2" id="KW-1185">Reference proteome</keyword>
<dbReference type="Proteomes" id="UP001367508">
    <property type="component" value="Unassembled WGS sequence"/>
</dbReference>
<accession>A0AAN9M8G5</accession>
<evidence type="ECO:0000313" key="1">
    <source>
        <dbReference type="EMBL" id="KAK7350145.1"/>
    </source>
</evidence>
<dbReference type="EMBL" id="JAYMYQ010000002">
    <property type="protein sequence ID" value="KAK7350145.1"/>
    <property type="molecule type" value="Genomic_DNA"/>
</dbReference>
<dbReference type="AlphaFoldDB" id="A0AAN9M8G5"/>
<gene>
    <name evidence="1" type="ORF">VNO77_08319</name>
</gene>
<sequence>MGLLRGSPVIYCGSPVVRNNVRKEKVWEYPHVYQSRSASREAKDYCAWVFMTLLNLLKNGGGSITDSSYRFLDELWLELLAIHAQKMDIQRKLMQLEAFLWNYPIWISLSLLHINRNHPTLDPENQRKPPLLSGSSLLLLDFSQLPPFFQSCFPFLLPSQKARRRPQAPSPSLFF</sequence>
<comment type="caution">
    <text evidence="1">The sequence shown here is derived from an EMBL/GenBank/DDBJ whole genome shotgun (WGS) entry which is preliminary data.</text>
</comment>
<name>A0AAN9M8G5_CANGL</name>
<proteinExistence type="predicted"/>
<reference evidence="1 2" key="1">
    <citation type="submission" date="2024-01" db="EMBL/GenBank/DDBJ databases">
        <title>The genomes of 5 underutilized Papilionoideae crops provide insights into root nodulation and disease resistanc.</title>
        <authorList>
            <person name="Jiang F."/>
        </authorList>
    </citation>
    <scope>NUCLEOTIDE SEQUENCE [LARGE SCALE GENOMIC DNA]</scope>
    <source>
        <strain evidence="1">LVBAO_FW01</strain>
        <tissue evidence="1">Leaves</tissue>
    </source>
</reference>
<evidence type="ECO:0000313" key="2">
    <source>
        <dbReference type="Proteomes" id="UP001367508"/>
    </source>
</evidence>